<reference evidence="2" key="1">
    <citation type="submission" date="2016-07" db="EMBL/GenBank/DDBJ databases">
        <authorList>
            <person name="Bretaudeau A."/>
        </authorList>
    </citation>
    <scope>NUCLEOTIDE SEQUENCE</scope>
    <source>
        <strain evidence="2">Rice</strain>
        <tissue evidence="2">Whole body</tissue>
    </source>
</reference>
<evidence type="ECO:0000256" key="1">
    <source>
        <dbReference type="SAM" id="MobiDB-lite"/>
    </source>
</evidence>
<gene>
    <name evidence="2" type="ORF">SFRICE_035209</name>
</gene>
<accession>A0A2H1WC04</accession>
<sequence>MQDFLMCRGYVYKPTSSHTRDIKTRNNNLWITQRVAPCGNQTRKTPSHHANIAGTIISANDVASASMRAGKLAGQAYVARSYDDIRSRSAADNGLACSGVQRHGSIAVTSDSRVTGSARADNAPERVRFRPKRCIARFRFRRCATAATGKRADMSPDDKQSPPPIDT</sequence>
<dbReference type="EMBL" id="ODYU01007639">
    <property type="protein sequence ID" value="SOQ50593.1"/>
    <property type="molecule type" value="Genomic_DNA"/>
</dbReference>
<proteinExistence type="predicted"/>
<dbReference type="AlphaFoldDB" id="A0A2H1WC04"/>
<feature type="compositionally biased region" description="Basic and acidic residues" evidence="1">
    <location>
        <begin position="150"/>
        <end position="160"/>
    </location>
</feature>
<feature type="region of interest" description="Disordered" evidence="1">
    <location>
        <begin position="146"/>
        <end position="167"/>
    </location>
</feature>
<evidence type="ECO:0000313" key="2">
    <source>
        <dbReference type="EMBL" id="SOQ50593.1"/>
    </source>
</evidence>
<name>A0A2H1WC04_SPOFR</name>
<protein>
    <submittedName>
        <fullName evidence="2">SFRICE_035209</fullName>
    </submittedName>
</protein>
<organism evidence="2">
    <name type="scientific">Spodoptera frugiperda</name>
    <name type="common">Fall armyworm</name>
    <dbReference type="NCBI Taxonomy" id="7108"/>
    <lineage>
        <taxon>Eukaryota</taxon>
        <taxon>Metazoa</taxon>
        <taxon>Ecdysozoa</taxon>
        <taxon>Arthropoda</taxon>
        <taxon>Hexapoda</taxon>
        <taxon>Insecta</taxon>
        <taxon>Pterygota</taxon>
        <taxon>Neoptera</taxon>
        <taxon>Endopterygota</taxon>
        <taxon>Lepidoptera</taxon>
        <taxon>Glossata</taxon>
        <taxon>Ditrysia</taxon>
        <taxon>Noctuoidea</taxon>
        <taxon>Noctuidae</taxon>
        <taxon>Amphipyrinae</taxon>
        <taxon>Spodoptera</taxon>
    </lineage>
</organism>